<dbReference type="AlphaFoldDB" id="A0A6A5K5H4"/>
<keyword evidence="3" id="KW-1185">Reference proteome</keyword>
<reference evidence="2" key="1">
    <citation type="submission" date="2020-01" db="EMBL/GenBank/DDBJ databases">
        <authorList>
            <consortium name="DOE Joint Genome Institute"/>
            <person name="Haridas S."/>
            <person name="Albert R."/>
            <person name="Binder M."/>
            <person name="Bloem J."/>
            <person name="Labutti K."/>
            <person name="Salamov A."/>
            <person name="Andreopoulos B."/>
            <person name="Baker S.E."/>
            <person name="Barry K."/>
            <person name="Bills G."/>
            <person name="Bluhm B.H."/>
            <person name="Cannon C."/>
            <person name="Castanera R."/>
            <person name="Culley D.E."/>
            <person name="Daum C."/>
            <person name="Ezra D."/>
            <person name="Gonzalez J.B."/>
            <person name="Henrissat B."/>
            <person name="Kuo A."/>
            <person name="Liang C."/>
            <person name="Lipzen A."/>
            <person name="Lutzoni F."/>
            <person name="Magnuson J."/>
            <person name="Mondo S."/>
            <person name="Nolan M."/>
            <person name="Ohm R."/>
            <person name="Pangilinan J."/>
            <person name="Park H.-J."/>
            <person name="Ramirez L."/>
            <person name="Alfaro M."/>
            <person name="Sun H."/>
            <person name="Tritt A."/>
            <person name="Yoshinaga Y."/>
            <person name="Zwiers L.-H."/>
            <person name="Turgeon B.G."/>
            <person name="Goodwin S.B."/>
            <person name="Spatafora J.W."/>
            <person name="Crous P.W."/>
            <person name="Grigoriev I.V."/>
        </authorList>
    </citation>
    <scope>NUCLEOTIDE SEQUENCE</scope>
    <source>
        <strain evidence="2">P77</strain>
    </source>
</reference>
<gene>
    <name evidence="2" type="ORF">BDW02DRAFT_537749</name>
</gene>
<evidence type="ECO:0000259" key="1">
    <source>
        <dbReference type="Pfam" id="PF25277"/>
    </source>
</evidence>
<sequence length="99" mass="10266">MVCCARNNGTCVCAQEATCSCGKQPALQCTCEKAATENKLPSDASACACGKRAEGTCIAHASLMPRIHSLWRGGDTGLPMLSCTRAVSGCSPSLSKHFL</sequence>
<organism evidence="2 3">
    <name type="scientific">Decorospora gaudefroyi</name>
    <dbReference type="NCBI Taxonomy" id="184978"/>
    <lineage>
        <taxon>Eukaryota</taxon>
        <taxon>Fungi</taxon>
        <taxon>Dikarya</taxon>
        <taxon>Ascomycota</taxon>
        <taxon>Pezizomycotina</taxon>
        <taxon>Dothideomycetes</taxon>
        <taxon>Pleosporomycetidae</taxon>
        <taxon>Pleosporales</taxon>
        <taxon>Pleosporineae</taxon>
        <taxon>Pleosporaceae</taxon>
        <taxon>Decorospora</taxon>
    </lineage>
</organism>
<dbReference type="OrthoDB" id="4140664at2759"/>
<feature type="domain" description="DUF7871" evidence="1">
    <location>
        <begin position="2"/>
        <end position="61"/>
    </location>
</feature>
<dbReference type="InterPro" id="IPR057193">
    <property type="entry name" value="DUF7871"/>
</dbReference>
<dbReference type="EMBL" id="ML975510">
    <property type="protein sequence ID" value="KAF1828683.1"/>
    <property type="molecule type" value="Genomic_DNA"/>
</dbReference>
<proteinExistence type="predicted"/>
<evidence type="ECO:0000313" key="2">
    <source>
        <dbReference type="EMBL" id="KAF1828683.1"/>
    </source>
</evidence>
<evidence type="ECO:0000313" key="3">
    <source>
        <dbReference type="Proteomes" id="UP000800040"/>
    </source>
</evidence>
<protein>
    <recommendedName>
        <fullName evidence="1">DUF7871 domain-containing protein</fullName>
    </recommendedName>
</protein>
<accession>A0A6A5K5H4</accession>
<name>A0A6A5K5H4_9PLEO</name>
<dbReference type="PANTHER" id="PTHR40620">
    <property type="entry name" value="RESISTANCE PROTEIN CRD2, PUTATIVE (AFU_ORTHOLOGUE AFUA_4G04318)-RELATED"/>
    <property type="match status" value="1"/>
</dbReference>
<dbReference type="PANTHER" id="PTHR40620:SF1">
    <property type="entry name" value="RESISTANCE PROTEIN CRD2, PUTATIVE (AFU_ORTHOLOGUE AFUA_4G04318)-RELATED"/>
    <property type="match status" value="1"/>
</dbReference>
<dbReference type="Pfam" id="PF25277">
    <property type="entry name" value="DUF7871"/>
    <property type="match status" value="1"/>
</dbReference>
<dbReference type="Proteomes" id="UP000800040">
    <property type="component" value="Unassembled WGS sequence"/>
</dbReference>